<reference evidence="1" key="2">
    <citation type="submission" date="2023-05" db="EMBL/GenBank/DDBJ databases">
        <authorList>
            <consortium name="Lawrence Berkeley National Laboratory"/>
            <person name="Steindorff A."/>
            <person name="Hensen N."/>
            <person name="Bonometti L."/>
            <person name="Westerberg I."/>
            <person name="Brannstrom I.O."/>
            <person name="Guillou S."/>
            <person name="Cros-Aarteil S."/>
            <person name="Calhoun S."/>
            <person name="Haridas S."/>
            <person name="Kuo A."/>
            <person name="Mondo S."/>
            <person name="Pangilinan J."/>
            <person name="Riley R."/>
            <person name="Labutti K."/>
            <person name="Andreopoulos B."/>
            <person name="Lipzen A."/>
            <person name="Chen C."/>
            <person name="Yanf M."/>
            <person name="Daum C."/>
            <person name="Ng V."/>
            <person name="Clum A."/>
            <person name="Ohm R."/>
            <person name="Martin F."/>
            <person name="Silar P."/>
            <person name="Natvig D."/>
            <person name="Lalanne C."/>
            <person name="Gautier V."/>
            <person name="Ament-Velasquez S.L."/>
            <person name="Kruys A."/>
            <person name="Hutchinson M.I."/>
            <person name="Powell A.J."/>
            <person name="Barry K."/>
            <person name="Miller A.N."/>
            <person name="Grigoriev I.V."/>
            <person name="Debuchy R."/>
            <person name="Gladieux P."/>
            <person name="Thoren M.H."/>
            <person name="Johannesson H."/>
        </authorList>
    </citation>
    <scope>NUCLEOTIDE SEQUENCE</scope>
    <source>
        <strain evidence="1">CBS 123565</strain>
    </source>
</reference>
<keyword evidence="2" id="KW-1185">Reference proteome</keyword>
<name>A0AAN6UEG8_9PEZI</name>
<dbReference type="AlphaFoldDB" id="A0AAN6UEG8"/>
<evidence type="ECO:0000313" key="1">
    <source>
        <dbReference type="EMBL" id="KAK4131475.1"/>
    </source>
</evidence>
<sequence length="273" mass="30126">MCRRIGMAPPSTIHGRPASHLWRSRGRLLVTAADPANGGGRCITWLYAAFPGKKRVEGGVVSRSRHAQCRSEAKDGSGDRSGEMARRVSIPCGSTGLGLQCTCEREGTRPRQIVVCIIIRHAEKRFWASHSCNGERKGRLPCRHVLGPYRYTGHAHVQCVCICMYRGDLLSAHHPEQQATPPPQRSARGVALLGELVGMADLWEREKGKDAMRRIGVCPWAHGKDRYRGVMNGQFMQDTSAAVRHGCIHLNPAGYTHCRGMYKAVCVFTMVDG</sequence>
<comment type="caution">
    <text evidence="1">The sequence shown here is derived from an EMBL/GenBank/DDBJ whole genome shotgun (WGS) entry which is preliminary data.</text>
</comment>
<evidence type="ECO:0000313" key="2">
    <source>
        <dbReference type="Proteomes" id="UP001304895"/>
    </source>
</evidence>
<protein>
    <submittedName>
        <fullName evidence="1">Uncharacterized protein</fullName>
    </submittedName>
</protein>
<accession>A0AAN6UEG8</accession>
<organism evidence="1 2">
    <name type="scientific">Trichocladium antarcticum</name>
    <dbReference type="NCBI Taxonomy" id="1450529"/>
    <lineage>
        <taxon>Eukaryota</taxon>
        <taxon>Fungi</taxon>
        <taxon>Dikarya</taxon>
        <taxon>Ascomycota</taxon>
        <taxon>Pezizomycotina</taxon>
        <taxon>Sordariomycetes</taxon>
        <taxon>Sordariomycetidae</taxon>
        <taxon>Sordariales</taxon>
        <taxon>Chaetomiaceae</taxon>
        <taxon>Trichocladium</taxon>
    </lineage>
</organism>
<gene>
    <name evidence="1" type="ORF">BT67DRAFT_156395</name>
</gene>
<dbReference type="Proteomes" id="UP001304895">
    <property type="component" value="Unassembled WGS sequence"/>
</dbReference>
<reference evidence="1" key="1">
    <citation type="journal article" date="2023" name="Mol. Phylogenet. Evol.">
        <title>Genome-scale phylogeny and comparative genomics of the fungal order Sordariales.</title>
        <authorList>
            <person name="Hensen N."/>
            <person name="Bonometti L."/>
            <person name="Westerberg I."/>
            <person name="Brannstrom I.O."/>
            <person name="Guillou S."/>
            <person name="Cros-Aarteil S."/>
            <person name="Calhoun S."/>
            <person name="Haridas S."/>
            <person name="Kuo A."/>
            <person name="Mondo S."/>
            <person name="Pangilinan J."/>
            <person name="Riley R."/>
            <person name="LaButti K."/>
            <person name="Andreopoulos B."/>
            <person name="Lipzen A."/>
            <person name="Chen C."/>
            <person name="Yan M."/>
            <person name="Daum C."/>
            <person name="Ng V."/>
            <person name="Clum A."/>
            <person name="Steindorff A."/>
            <person name="Ohm R.A."/>
            <person name="Martin F."/>
            <person name="Silar P."/>
            <person name="Natvig D.O."/>
            <person name="Lalanne C."/>
            <person name="Gautier V."/>
            <person name="Ament-Velasquez S.L."/>
            <person name="Kruys A."/>
            <person name="Hutchinson M.I."/>
            <person name="Powell A.J."/>
            <person name="Barry K."/>
            <person name="Miller A.N."/>
            <person name="Grigoriev I.V."/>
            <person name="Debuchy R."/>
            <person name="Gladieux P."/>
            <person name="Hiltunen Thoren M."/>
            <person name="Johannesson H."/>
        </authorList>
    </citation>
    <scope>NUCLEOTIDE SEQUENCE</scope>
    <source>
        <strain evidence="1">CBS 123565</strain>
    </source>
</reference>
<dbReference type="EMBL" id="MU853424">
    <property type="protein sequence ID" value="KAK4131475.1"/>
    <property type="molecule type" value="Genomic_DNA"/>
</dbReference>
<proteinExistence type="predicted"/>